<evidence type="ECO:0000256" key="1">
    <source>
        <dbReference type="ARBA" id="ARBA00022737"/>
    </source>
</evidence>
<keyword evidence="4" id="KW-1185">Reference proteome</keyword>
<protein>
    <submittedName>
        <fullName evidence="3">Uncharacterized protein</fullName>
    </submittedName>
</protein>
<sequence>MEVQLTEPSGVAATAQIEIIVTYSTNHRIKIFYQQLRFKCRFRALLCAAGAYRPRSEWWWFANRKISSSPSAHRHTRYKYSTSTDIMMKSNSVHVWDSDSSRQPNATIQRYIYESNEDAMV</sequence>
<dbReference type="InterPro" id="IPR001258">
    <property type="entry name" value="NHL_repeat"/>
</dbReference>
<dbReference type="InterPro" id="IPR011042">
    <property type="entry name" value="6-blade_b-propeller_TolB-like"/>
</dbReference>
<accession>A0A9J6GZY3</accession>
<gene>
    <name evidence="3" type="ORF">HPB48_012518</name>
</gene>
<evidence type="ECO:0000313" key="4">
    <source>
        <dbReference type="Proteomes" id="UP000821853"/>
    </source>
</evidence>
<dbReference type="AlphaFoldDB" id="A0A9J6GZY3"/>
<organism evidence="3 4">
    <name type="scientific">Haemaphysalis longicornis</name>
    <name type="common">Bush tick</name>
    <dbReference type="NCBI Taxonomy" id="44386"/>
    <lineage>
        <taxon>Eukaryota</taxon>
        <taxon>Metazoa</taxon>
        <taxon>Ecdysozoa</taxon>
        <taxon>Arthropoda</taxon>
        <taxon>Chelicerata</taxon>
        <taxon>Arachnida</taxon>
        <taxon>Acari</taxon>
        <taxon>Parasitiformes</taxon>
        <taxon>Ixodida</taxon>
        <taxon>Ixodoidea</taxon>
        <taxon>Ixodidae</taxon>
        <taxon>Haemaphysalinae</taxon>
        <taxon>Haemaphysalis</taxon>
    </lineage>
</organism>
<name>A0A9J6GZY3_HAELO</name>
<dbReference type="EMBL" id="JABSTR010000010">
    <property type="protein sequence ID" value="KAH9380619.1"/>
    <property type="molecule type" value="Genomic_DNA"/>
</dbReference>
<dbReference type="PROSITE" id="PS51125">
    <property type="entry name" value="NHL"/>
    <property type="match status" value="1"/>
</dbReference>
<comment type="caution">
    <text evidence="3">The sequence shown here is derived from an EMBL/GenBank/DDBJ whole genome shotgun (WGS) entry which is preliminary data.</text>
</comment>
<evidence type="ECO:0000313" key="3">
    <source>
        <dbReference type="EMBL" id="KAH9380619.1"/>
    </source>
</evidence>
<dbReference type="Proteomes" id="UP000821853">
    <property type="component" value="Chromosome 8"/>
</dbReference>
<keyword evidence="1" id="KW-0677">Repeat</keyword>
<dbReference type="VEuPathDB" id="VectorBase:HLOH_044848"/>
<reference evidence="3 4" key="1">
    <citation type="journal article" date="2020" name="Cell">
        <title>Large-Scale Comparative Analyses of Tick Genomes Elucidate Their Genetic Diversity and Vector Capacities.</title>
        <authorList>
            <consortium name="Tick Genome and Microbiome Consortium (TIGMIC)"/>
            <person name="Jia N."/>
            <person name="Wang J."/>
            <person name="Shi W."/>
            <person name="Du L."/>
            <person name="Sun Y."/>
            <person name="Zhan W."/>
            <person name="Jiang J.F."/>
            <person name="Wang Q."/>
            <person name="Zhang B."/>
            <person name="Ji P."/>
            <person name="Bell-Sakyi L."/>
            <person name="Cui X.M."/>
            <person name="Yuan T.T."/>
            <person name="Jiang B.G."/>
            <person name="Yang W.F."/>
            <person name="Lam T.T."/>
            <person name="Chang Q.C."/>
            <person name="Ding S.J."/>
            <person name="Wang X.J."/>
            <person name="Zhu J.G."/>
            <person name="Ruan X.D."/>
            <person name="Zhao L."/>
            <person name="Wei J.T."/>
            <person name="Ye R.Z."/>
            <person name="Que T.C."/>
            <person name="Du C.H."/>
            <person name="Zhou Y.H."/>
            <person name="Cheng J.X."/>
            <person name="Dai P.F."/>
            <person name="Guo W.B."/>
            <person name="Han X.H."/>
            <person name="Huang E.J."/>
            <person name="Li L.F."/>
            <person name="Wei W."/>
            <person name="Gao Y.C."/>
            <person name="Liu J.Z."/>
            <person name="Shao H.Z."/>
            <person name="Wang X."/>
            <person name="Wang C.C."/>
            <person name="Yang T.C."/>
            <person name="Huo Q.B."/>
            <person name="Li W."/>
            <person name="Chen H.Y."/>
            <person name="Chen S.E."/>
            <person name="Zhou L.G."/>
            <person name="Ni X.B."/>
            <person name="Tian J.H."/>
            <person name="Sheng Y."/>
            <person name="Liu T."/>
            <person name="Pan Y.S."/>
            <person name="Xia L.Y."/>
            <person name="Li J."/>
            <person name="Zhao F."/>
            <person name="Cao W.C."/>
        </authorList>
    </citation>
    <scope>NUCLEOTIDE SEQUENCE [LARGE SCALE GENOMIC DNA]</scope>
    <source>
        <strain evidence="3">HaeL-2018</strain>
    </source>
</reference>
<evidence type="ECO:0000256" key="2">
    <source>
        <dbReference type="PROSITE-ProRule" id="PRU00504"/>
    </source>
</evidence>
<feature type="repeat" description="NHL" evidence="2">
    <location>
        <begin position="1"/>
        <end position="35"/>
    </location>
</feature>
<proteinExistence type="predicted"/>
<dbReference type="Gene3D" id="2.120.10.30">
    <property type="entry name" value="TolB, C-terminal domain"/>
    <property type="match status" value="1"/>
</dbReference>